<dbReference type="GO" id="GO:0072546">
    <property type="term" value="C:EMC complex"/>
    <property type="evidence" value="ECO:0007669"/>
    <property type="project" value="InterPro"/>
</dbReference>
<feature type="region of interest" description="Disordered" evidence="2">
    <location>
        <begin position="142"/>
        <end position="163"/>
    </location>
</feature>
<sequence length="215" mass="23042">MAPHTYTISRLAYVKLLLHAAKYPTCTVNGVLLTSSPPGVTDVVVSDAVPLLHHWTSLSPMMEIGLDLVGGYAEDAGLRIIGYYEASERADETSLGPVGDRVVSKIKVSNADAVALVLDAQALSMGEAGLLPYTASPSLKAIPNSFTSPPPTAPSADSKHSPTFHLAETDLPARTLRAIEERTVQEELGDFDDHLEDVRIDWLKNPKVTATAEKL</sequence>
<dbReference type="EMBL" id="KV423930">
    <property type="protein sequence ID" value="KZT60519.1"/>
    <property type="molecule type" value="Genomic_DNA"/>
</dbReference>
<dbReference type="InParanoid" id="A0A165IFX3"/>
<dbReference type="Pfam" id="PF03665">
    <property type="entry name" value="UPF0172"/>
    <property type="match status" value="1"/>
</dbReference>
<dbReference type="PANTHER" id="PTHR12941:SF10">
    <property type="entry name" value="ER MEMBRANE PROTEIN COMPLEX SUBUNIT 8_9 HOMOLOG"/>
    <property type="match status" value="1"/>
</dbReference>
<dbReference type="InterPro" id="IPR005366">
    <property type="entry name" value="EMC8/9"/>
</dbReference>
<dbReference type="CDD" id="cd08060">
    <property type="entry name" value="MPN_UPF0172"/>
    <property type="match status" value="1"/>
</dbReference>
<organism evidence="4 5">
    <name type="scientific">Calocera cornea HHB12733</name>
    <dbReference type="NCBI Taxonomy" id="1353952"/>
    <lineage>
        <taxon>Eukaryota</taxon>
        <taxon>Fungi</taxon>
        <taxon>Dikarya</taxon>
        <taxon>Basidiomycota</taxon>
        <taxon>Agaricomycotina</taxon>
        <taxon>Dacrymycetes</taxon>
        <taxon>Dacrymycetales</taxon>
        <taxon>Dacrymycetaceae</taxon>
        <taxon>Calocera</taxon>
    </lineage>
</organism>
<dbReference type="InterPro" id="IPR037518">
    <property type="entry name" value="MPN"/>
</dbReference>
<evidence type="ECO:0000256" key="2">
    <source>
        <dbReference type="SAM" id="MobiDB-lite"/>
    </source>
</evidence>
<reference evidence="4 5" key="1">
    <citation type="journal article" date="2016" name="Mol. Biol. Evol.">
        <title>Comparative Genomics of Early-Diverging Mushroom-Forming Fungi Provides Insights into the Origins of Lignocellulose Decay Capabilities.</title>
        <authorList>
            <person name="Nagy L.G."/>
            <person name="Riley R."/>
            <person name="Tritt A."/>
            <person name="Adam C."/>
            <person name="Daum C."/>
            <person name="Floudas D."/>
            <person name="Sun H."/>
            <person name="Yadav J.S."/>
            <person name="Pangilinan J."/>
            <person name="Larsson K.H."/>
            <person name="Matsuura K."/>
            <person name="Barry K."/>
            <person name="Labutti K."/>
            <person name="Kuo R."/>
            <person name="Ohm R.A."/>
            <person name="Bhattacharya S.S."/>
            <person name="Shirouzu T."/>
            <person name="Yoshinaga Y."/>
            <person name="Martin F.M."/>
            <person name="Grigoriev I.V."/>
            <person name="Hibbett D.S."/>
        </authorList>
    </citation>
    <scope>NUCLEOTIDE SEQUENCE [LARGE SCALE GENOMIC DNA]</scope>
    <source>
        <strain evidence="4 5">HHB12733</strain>
    </source>
</reference>
<dbReference type="AlphaFoldDB" id="A0A165IFX3"/>
<proteinExistence type="inferred from homology"/>
<evidence type="ECO:0000256" key="1">
    <source>
        <dbReference type="ARBA" id="ARBA00007461"/>
    </source>
</evidence>
<protein>
    <submittedName>
        <fullName evidence="4">UPF0172-domain-containing protein</fullName>
    </submittedName>
</protein>
<dbReference type="PROSITE" id="PS50249">
    <property type="entry name" value="MPN"/>
    <property type="match status" value="1"/>
</dbReference>
<dbReference type="PANTHER" id="PTHR12941">
    <property type="entry name" value="ER MEMBRANE PROTEIN COMPLEX"/>
    <property type="match status" value="1"/>
</dbReference>
<accession>A0A165IFX3</accession>
<feature type="domain" description="MPN" evidence="3">
    <location>
        <begin position="6"/>
        <end position="139"/>
    </location>
</feature>
<gene>
    <name evidence="4" type="ORF">CALCODRAFT_465314</name>
</gene>
<name>A0A165IFX3_9BASI</name>
<evidence type="ECO:0000313" key="4">
    <source>
        <dbReference type="EMBL" id="KZT60519.1"/>
    </source>
</evidence>
<dbReference type="Proteomes" id="UP000076842">
    <property type="component" value="Unassembled WGS sequence"/>
</dbReference>
<evidence type="ECO:0000259" key="3">
    <source>
        <dbReference type="PROSITE" id="PS50249"/>
    </source>
</evidence>
<evidence type="ECO:0000313" key="5">
    <source>
        <dbReference type="Proteomes" id="UP000076842"/>
    </source>
</evidence>
<comment type="similarity">
    <text evidence="1">Belongs to the EMC8/EMC9 family.</text>
</comment>
<keyword evidence="5" id="KW-1185">Reference proteome</keyword>
<dbReference type="STRING" id="1353952.A0A165IFX3"/>
<dbReference type="OrthoDB" id="194468at2759"/>